<dbReference type="STRING" id="517418.Ctha_1248"/>
<sequence>MSINLSTMSRTISFIALAFFLFACAGTQQAEPLHTTQARPDWVEGKSRNYPDAFYMTGVGSGITRATAEQNARANIGKVFKVDLKSQTRTTISEEIQNRQNSSMLEKTTVKYDEGLDKTLEGTEIAEIWRDENAGRYYALAVLEREKAQEILTSRIKELDSEYKSQKAISEQSADKLEKIRSYVQRKSLLNSREMLATDLRVVEPDAVSAVQPGYNIGEERAAIDRFLKNEVKLGLKTDANTPERLVAPFIDALTQRGLSITETQTDASQNFDVLFSLDLERNASNEKVGGWYYCRWNLSISAEGSHSQETLASLSASGRTGQLSVSQATEKAATDALKKLPDLTDGVLKKLFGE</sequence>
<dbReference type="Pfam" id="PF02169">
    <property type="entry name" value="LPP20"/>
    <property type="match status" value="1"/>
</dbReference>
<dbReference type="eggNOG" id="ENOG50335ZB">
    <property type="taxonomic scope" value="Bacteria"/>
</dbReference>
<dbReference type="KEGG" id="cts:Ctha_1248"/>
<dbReference type="InterPro" id="IPR024952">
    <property type="entry name" value="LPP20-like_dom"/>
</dbReference>
<feature type="chain" id="PRO_5002795949" description="Lipoprotein LPP20-like domain-containing protein" evidence="1">
    <location>
        <begin position="31"/>
        <end position="355"/>
    </location>
</feature>
<protein>
    <recommendedName>
        <fullName evidence="2">Lipoprotein LPP20-like domain-containing protein</fullName>
    </recommendedName>
</protein>
<feature type="domain" description="Lipoprotein LPP20-like" evidence="2">
    <location>
        <begin position="40"/>
        <end position="143"/>
    </location>
</feature>
<dbReference type="EMBL" id="CP001100">
    <property type="protein sequence ID" value="ACF13711.1"/>
    <property type="molecule type" value="Genomic_DNA"/>
</dbReference>
<dbReference type="Gene3D" id="3.10.28.20">
    <property type="entry name" value="Acetamidase/Formamidase-like domains"/>
    <property type="match status" value="1"/>
</dbReference>
<keyword evidence="1" id="KW-0732">Signal</keyword>
<evidence type="ECO:0000313" key="3">
    <source>
        <dbReference type="EMBL" id="ACF13711.1"/>
    </source>
</evidence>
<dbReference type="Proteomes" id="UP000001208">
    <property type="component" value="Chromosome"/>
</dbReference>
<evidence type="ECO:0000259" key="2">
    <source>
        <dbReference type="Pfam" id="PF02169"/>
    </source>
</evidence>
<evidence type="ECO:0000256" key="1">
    <source>
        <dbReference type="SAM" id="SignalP"/>
    </source>
</evidence>
<feature type="signal peptide" evidence="1">
    <location>
        <begin position="1"/>
        <end position="30"/>
    </location>
</feature>
<keyword evidence="4" id="KW-1185">Reference proteome</keyword>
<name>B3QZ18_CHLT3</name>
<reference evidence="3 4" key="1">
    <citation type="submission" date="2008-06" db="EMBL/GenBank/DDBJ databases">
        <title>Complete sequence of Chloroherpeton thalassium ATCC 35110.</title>
        <authorList>
            <consortium name="US DOE Joint Genome Institute"/>
            <person name="Lucas S."/>
            <person name="Copeland A."/>
            <person name="Lapidus A."/>
            <person name="Glavina del Rio T."/>
            <person name="Dalin E."/>
            <person name="Tice H."/>
            <person name="Bruce D."/>
            <person name="Goodwin L."/>
            <person name="Pitluck S."/>
            <person name="Schmutz J."/>
            <person name="Larimer F."/>
            <person name="Land M."/>
            <person name="Hauser L."/>
            <person name="Kyrpides N."/>
            <person name="Mikhailova N."/>
            <person name="Liu Z."/>
            <person name="Li T."/>
            <person name="Zhao F."/>
            <person name="Overmann J."/>
            <person name="Bryant D.A."/>
            <person name="Richardson P."/>
        </authorList>
    </citation>
    <scope>NUCLEOTIDE SEQUENCE [LARGE SCALE GENOMIC DNA]</scope>
    <source>
        <strain evidence="4">ATCC 35110 / GB-78</strain>
    </source>
</reference>
<proteinExistence type="predicted"/>
<gene>
    <name evidence="3" type="ordered locus">Ctha_1248</name>
</gene>
<evidence type="ECO:0000313" key="4">
    <source>
        <dbReference type="Proteomes" id="UP000001208"/>
    </source>
</evidence>
<accession>B3QZ18</accession>
<organism evidence="3 4">
    <name type="scientific">Chloroherpeton thalassium (strain ATCC 35110 / GB-78)</name>
    <dbReference type="NCBI Taxonomy" id="517418"/>
    <lineage>
        <taxon>Bacteria</taxon>
        <taxon>Pseudomonadati</taxon>
        <taxon>Chlorobiota</taxon>
        <taxon>Chlorobiia</taxon>
        <taxon>Chlorobiales</taxon>
        <taxon>Chloroherpetonaceae</taxon>
        <taxon>Chloroherpeton</taxon>
    </lineage>
</organism>
<dbReference type="HOGENOM" id="CLU_825776_0_0_10"/>
<dbReference type="AlphaFoldDB" id="B3QZ18"/>